<evidence type="ECO:0000256" key="3">
    <source>
        <dbReference type="ARBA" id="ARBA00023239"/>
    </source>
</evidence>
<dbReference type="AlphaFoldDB" id="A0A936ZRF7"/>
<evidence type="ECO:0000256" key="4">
    <source>
        <dbReference type="SAM" id="MobiDB-lite"/>
    </source>
</evidence>
<dbReference type="InterPro" id="IPR040442">
    <property type="entry name" value="Pyrv_kinase-like_dom_sf"/>
</dbReference>
<dbReference type="GO" id="GO:0005737">
    <property type="term" value="C:cytoplasm"/>
    <property type="evidence" value="ECO:0007669"/>
    <property type="project" value="TreeGrafter"/>
</dbReference>
<evidence type="ECO:0000259" key="5">
    <source>
        <dbReference type="Pfam" id="PF03328"/>
    </source>
</evidence>
<sequence length="273" mass="29050">MAGLSSDGVGARNRRPSLRDRLGGNRPLVGMQCFSASPVLVECMGEAGFDFTVLDMEHCPTQLETVAHLMRAADAQGMACLVRVPDLDAPLIGRTLDLGAQGIVLPHATVERARAAVRAARYAPQGERGACPVVRSAGWLPADWDAHAARSARETLVVPLVEDEAGVAQIDDIFALDGIDIVFLGPFDLAIAMGLGAADFRHPRLADVLDTVVSAARRHGKHVMSTVGATIDEAYAESLRERGVRLLSFSADVAVFMAACRRIARLGQSQESS</sequence>
<comment type="similarity">
    <text evidence="1">Belongs to the HpcH/HpaI aldolase family.</text>
</comment>
<keyword evidence="7" id="KW-1185">Reference proteome</keyword>
<evidence type="ECO:0000313" key="6">
    <source>
        <dbReference type="EMBL" id="MBL0419309.1"/>
    </source>
</evidence>
<dbReference type="InterPro" id="IPR050251">
    <property type="entry name" value="HpcH-HpaI_aldolase"/>
</dbReference>
<organism evidence="6 7">
    <name type="scientific">Ramlibacter aurantiacus</name>
    <dbReference type="NCBI Taxonomy" id="2801330"/>
    <lineage>
        <taxon>Bacteria</taxon>
        <taxon>Pseudomonadati</taxon>
        <taxon>Pseudomonadota</taxon>
        <taxon>Betaproteobacteria</taxon>
        <taxon>Burkholderiales</taxon>
        <taxon>Comamonadaceae</taxon>
        <taxon>Ramlibacter</taxon>
    </lineage>
</organism>
<dbReference type="Gene3D" id="3.20.20.60">
    <property type="entry name" value="Phosphoenolpyruvate-binding domains"/>
    <property type="match status" value="1"/>
</dbReference>
<proteinExistence type="inferred from homology"/>
<dbReference type="Pfam" id="PF03328">
    <property type="entry name" value="HpcH_HpaI"/>
    <property type="match status" value="1"/>
</dbReference>
<dbReference type="InterPro" id="IPR005000">
    <property type="entry name" value="Aldolase/citrate-lyase_domain"/>
</dbReference>
<gene>
    <name evidence="6" type="ORF">JI739_03010</name>
</gene>
<accession>A0A936ZRF7</accession>
<evidence type="ECO:0000313" key="7">
    <source>
        <dbReference type="Proteomes" id="UP000613011"/>
    </source>
</evidence>
<dbReference type="SUPFAM" id="SSF51621">
    <property type="entry name" value="Phosphoenolpyruvate/pyruvate domain"/>
    <property type="match status" value="1"/>
</dbReference>
<feature type="region of interest" description="Disordered" evidence="4">
    <location>
        <begin position="1"/>
        <end position="23"/>
    </location>
</feature>
<dbReference type="PANTHER" id="PTHR30502">
    <property type="entry name" value="2-KETO-3-DEOXY-L-RHAMNONATE ALDOLASE"/>
    <property type="match status" value="1"/>
</dbReference>
<dbReference type="GO" id="GO:0046872">
    <property type="term" value="F:metal ion binding"/>
    <property type="evidence" value="ECO:0007669"/>
    <property type="project" value="UniProtKB-KW"/>
</dbReference>
<comment type="caution">
    <text evidence="6">The sequence shown here is derived from an EMBL/GenBank/DDBJ whole genome shotgun (WGS) entry which is preliminary data.</text>
</comment>
<evidence type="ECO:0000256" key="1">
    <source>
        <dbReference type="ARBA" id="ARBA00005568"/>
    </source>
</evidence>
<feature type="domain" description="HpcH/HpaI aldolase/citrate lyase" evidence="5">
    <location>
        <begin position="34"/>
        <end position="257"/>
    </location>
</feature>
<evidence type="ECO:0000256" key="2">
    <source>
        <dbReference type="ARBA" id="ARBA00022723"/>
    </source>
</evidence>
<dbReference type="Proteomes" id="UP000613011">
    <property type="component" value="Unassembled WGS sequence"/>
</dbReference>
<keyword evidence="2" id="KW-0479">Metal-binding</keyword>
<dbReference type="EMBL" id="JAEQNA010000001">
    <property type="protein sequence ID" value="MBL0419309.1"/>
    <property type="molecule type" value="Genomic_DNA"/>
</dbReference>
<name>A0A936ZRF7_9BURK</name>
<dbReference type="PANTHER" id="PTHR30502:SF0">
    <property type="entry name" value="PHOSPHOENOLPYRUVATE CARBOXYLASE FAMILY PROTEIN"/>
    <property type="match status" value="1"/>
</dbReference>
<dbReference type="InterPro" id="IPR015813">
    <property type="entry name" value="Pyrv/PenolPyrv_kinase-like_dom"/>
</dbReference>
<protein>
    <submittedName>
        <fullName evidence="6">Siderophore biosynthesis protein SbnG</fullName>
    </submittedName>
</protein>
<keyword evidence="3" id="KW-0456">Lyase</keyword>
<reference evidence="6" key="1">
    <citation type="submission" date="2021-01" db="EMBL/GenBank/DDBJ databases">
        <title>Ramlibacter sp. strain AW1 16S ribosomal RNA gene Genome sequencing and assembly.</title>
        <authorList>
            <person name="Kang M."/>
        </authorList>
    </citation>
    <scope>NUCLEOTIDE SEQUENCE</scope>
    <source>
        <strain evidence="6">AW1</strain>
    </source>
</reference>
<dbReference type="GO" id="GO:0016832">
    <property type="term" value="F:aldehyde-lyase activity"/>
    <property type="evidence" value="ECO:0007669"/>
    <property type="project" value="TreeGrafter"/>
</dbReference>
<dbReference type="RefSeq" id="WP_201682350.1">
    <property type="nucleotide sequence ID" value="NZ_JAEQNA010000001.1"/>
</dbReference>